<accession>F7TB29</accession>
<proteinExistence type="predicted"/>
<comment type="caution">
    <text evidence="2">The sequence shown here is derived from an EMBL/GenBank/DDBJ whole genome shotgun (WGS) entry which is preliminary data.</text>
</comment>
<gene>
    <name evidence="2" type="ORF">AXXA_30907</name>
</gene>
<reference evidence="2 3" key="1">
    <citation type="submission" date="2011-06" db="EMBL/GenBank/DDBJ databases">
        <authorList>
            <person name="Bador J."/>
            <person name="Amoureux L."/>
            <person name="Neuwirth C."/>
        </authorList>
    </citation>
    <scope>NUCLEOTIDE SEQUENCE [LARGE SCALE GENOMIC DNA]</scope>
    <source>
        <strain evidence="2 3">AXX-A</strain>
    </source>
</reference>
<keyword evidence="1" id="KW-0812">Transmembrane</keyword>
<dbReference type="Proteomes" id="UP000004853">
    <property type="component" value="Unassembled WGS sequence"/>
</dbReference>
<evidence type="ECO:0000313" key="3">
    <source>
        <dbReference type="Proteomes" id="UP000004853"/>
    </source>
</evidence>
<name>F7TB29_9BURK</name>
<organism evidence="2 3">
    <name type="scientific">Achromobacter insuavis AXX-A</name>
    <dbReference type="NCBI Taxonomy" id="1003200"/>
    <lineage>
        <taxon>Bacteria</taxon>
        <taxon>Pseudomonadati</taxon>
        <taxon>Pseudomonadota</taxon>
        <taxon>Betaproteobacteria</taxon>
        <taxon>Burkholderiales</taxon>
        <taxon>Alcaligenaceae</taxon>
        <taxon>Achromobacter</taxon>
    </lineage>
</organism>
<dbReference type="HOGENOM" id="CLU_035031_0_0_4"/>
<keyword evidence="1" id="KW-1133">Transmembrane helix</keyword>
<protein>
    <submittedName>
        <fullName evidence="2">Uncharacterized protein</fullName>
    </submittedName>
</protein>
<evidence type="ECO:0000313" key="2">
    <source>
        <dbReference type="EMBL" id="EGP42470.1"/>
    </source>
</evidence>
<dbReference type="EMBL" id="AFRQ01000150">
    <property type="protein sequence ID" value="EGP42470.1"/>
    <property type="molecule type" value="Genomic_DNA"/>
</dbReference>
<evidence type="ECO:0000256" key="1">
    <source>
        <dbReference type="SAM" id="Phobius"/>
    </source>
</evidence>
<sequence length="548" mass="60120">MALFGKRFSVSTLKNVLDSAKEKIEDGTSSLKEAAGALSDKAADVSKAAVSAVRSVDYEEAKRKSMAAANGLVVNAKDMGSRAVDSVREFDFDEAKESAYSFSRKSVDKLHKHFRTTFEVDKSTFDMVDDIRRRLPTPVSSIDDIYDQCRKEAARRAIAAFMLGGILDQQSQAKYDKLTDSYDFYRKDRQNHMGNYGGMAPEKNTRDGAVFENGYNPDEPLIFAKNKANTVTVDHVTSRQEIFQNTLLKIGLTDEQFGAVVNDPRNLKYMHRSLNSQKNDHDMYDWLANNSRPHPTDDGKLIVTIKGTKKEHIVDKKAVDAAYAESKEAIRAGQIQAVKEISTTVALTGATMAAQQVVGLIIVETIDVFMDELKRVKLVSGDGLLNELAQSKERISVALNQRFEERNLWERAKSLGLEAGVAGALSVIPQILISLIVKMPAFVYAIIRESTLSVVRCVRVLASSEPDKLAALQVIMLGTASAVAGVYVERVISQGISTVPLLNKFNAQVSGILSGMMITAIPLAAIYTFEQNKNALVLKLKGHGGSPA</sequence>
<feature type="transmembrane region" description="Helical" evidence="1">
    <location>
        <begin position="427"/>
        <end position="447"/>
    </location>
</feature>
<dbReference type="PATRIC" id="fig|1003200.3.peg.6091"/>
<feature type="transmembrane region" description="Helical" evidence="1">
    <location>
        <begin position="508"/>
        <end position="529"/>
    </location>
</feature>
<feature type="transmembrane region" description="Helical" evidence="1">
    <location>
        <begin position="468"/>
        <end position="488"/>
    </location>
</feature>
<keyword evidence="1" id="KW-0472">Membrane</keyword>
<dbReference type="RefSeq" id="WP_006396190.1">
    <property type="nucleotide sequence ID" value="NZ_GL982453.1"/>
</dbReference>
<dbReference type="AlphaFoldDB" id="F7TB29"/>
<dbReference type="OrthoDB" id="6637473at2"/>